<name>A0ACB9CQI5_CICIN</name>
<dbReference type="Proteomes" id="UP001055811">
    <property type="component" value="Linkage Group LG05"/>
</dbReference>
<reference evidence="2" key="1">
    <citation type="journal article" date="2022" name="Mol. Ecol. Resour.">
        <title>The genomes of chicory, endive, great burdock and yacon provide insights into Asteraceae palaeo-polyploidization history and plant inulin production.</title>
        <authorList>
            <person name="Fan W."/>
            <person name="Wang S."/>
            <person name="Wang H."/>
            <person name="Wang A."/>
            <person name="Jiang F."/>
            <person name="Liu H."/>
            <person name="Zhao H."/>
            <person name="Xu D."/>
            <person name="Zhang Y."/>
        </authorList>
    </citation>
    <scope>NUCLEOTIDE SEQUENCE [LARGE SCALE GENOMIC DNA]</scope>
    <source>
        <strain evidence="2">cv. Punajuju</strain>
    </source>
</reference>
<evidence type="ECO:0000313" key="1">
    <source>
        <dbReference type="EMBL" id="KAI3736564.1"/>
    </source>
</evidence>
<gene>
    <name evidence="1" type="ORF">L2E82_26420</name>
</gene>
<organism evidence="1 2">
    <name type="scientific">Cichorium intybus</name>
    <name type="common">Chicory</name>
    <dbReference type="NCBI Taxonomy" id="13427"/>
    <lineage>
        <taxon>Eukaryota</taxon>
        <taxon>Viridiplantae</taxon>
        <taxon>Streptophyta</taxon>
        <taxon>Embryophyta</taxon>
        <taxon>Tracheophyta</taxon>
        <taxon>Spermatophyta</taxon>
        <taxon>Magnoliopsida</taxon>
        <taxon>eudicotyledons</taxon>
        <taxon>Gunneridae</taxon>
        <taxon>Pentapetalae</taxon>
        <taxon>asterids</taxon>
        <taxon>campanulids</taxon>
        <taxon>Asterales</taxon>
        <taxon>Asteraceae</taxon>
        <taxon>Cichorioideae</taxon>
        <taxon>Cichorieae</taxon>
        <taxon>Cichoriinae</taxon>
        <taxon>Cichorium</taxon>
    </lineage>
</organism>
<comment type="caution">
    <text evidence="1">The sequence shown here is derived from an EMBL/GenBank/DDBJ whole genome shotgun (WGS) entry which is preliminary data.</text>
</comment>
<evidence type="ECO:0000313" key="2">
    <source>
        <dbReference type="Proteomes" id="UP001055811"/>
    </source>
</evidence>
<sequence length="378" mass="42284">MDQVKLLSSEIIKLLYKMKWVVVVLALVAATSSVSAETAAGEPPPSVSPPPPRRTGRMINPPMAIVLACLLTAFLLICAFLFYFRRCVGRQLVLASAIGNRSERRSVKLAAACGLDPAVIATFTSFTYSIVKDIKIRQHMQECAVCLIEFKDQETLRLLPECNHMFHRGCIDRWLALHVTCPVCRVSLLPKPNKLSFMTESCCGPKGPTKGHVSLEVIDLIHDLPPNKKLFRSFSAGHSMVEQYADNMDRYTIKIQDDVGNVVRNSVTSQSMSPSVLNLKESSSKMSLKSASTIFVRGSDYFDYERFGQETRRGERNLAITRSFNSRGGSDYVAGESMTRSQRFIMFVKSPLNRLYRISNQDDTVERLTDNLSPLNNV</sequence>
<proteinExistence type="predicted"/>
<keyword evidence="2" id="KW-1185">Reference proteome</keyword>
<accession>A0ACB9CQI5</accession>
<reference evidence="1 2" key="2">
    <citation type="journal article" date="2022" name="Mol. Ecol. Resour.">
        <title>The genomes of chicory, endive, great burdock and yacon provide insights into Asteraceae paleo-polyploidization history and plant inulin production.</title>
        <authorList>
            <person name="Fan W."/>
            <person name="Wang S."/>
            <person name="Wang H."/>
            <person name="Wang A."/>
            <person name="Jiang F."/>
            <person name="Liu H."/>
            <person name="Zhao H."/>
            <person name="Xu D."/>
            <person name="Zhang Y."/>
        </authorList>
    </citation>
    <scope>NUCLEOTIDE SEQUENCE [LARGE SCALE GENOMIC DNA]</scope>
    <source>
        <strain evidence="2">cv. Punajuju</strain>
        <tissue evidence="1">Leaves</tissue>
    </source>
</reference>
<dbReference type="EMBL" id="CM042013">
    <property type="protein sequence ID" value="KAI3736564.1"/>
    <property type="molecule type" value="Genomic_DNA"/>
</dbReference>
<protein>
    <submittedName>
        <fullName evidence="1">Uncharacterized protein</fullName>
    </submittedName>
</protein>